<evidence type="ECO:0000313" key="2">
    <source>
        <dbReference type="EMBL" id="ELZ22903.1"/>
    </source>
</evidence>
<proteinExistence type="predicted"/>
<keyword evidence="3" id="KW-1185">Reference proteome</keyword>
<sequence>MKTTETAAVRRPTPVRTTDDRSTDGGRRRGVRLVRGTNSVVAVRFDRTRSRRFGRLRSSTDTL</sequence>
<feature type="region of interest" description="Disordered" evidence="1">
    <location>
        <begin position="1"/>
        <end position="32"/>
    </location>
</feature>
<dbReference type="EMBL" id="AOIS01000013">
    <property type="protein sequence ID" value="ELZ22903.1"/>
    <property type="molecule type" value="Genomic_DNA"/>
</dbReference>
<protein>
    <submittedName>
        <fullName evidence="2">Uncharacterized protein</fullName>
    </submittedName>
</protein>
<dbReference type="Proteomes" id="UP000011657">
    <property type="component" value="Unassembled WGS sequence"/>
</dbReference>
<feature type="compositionally biased region" description="Low complexity" evidence="1">
    <location>
        <begin position="1"/>
        <end position="16"/>
    </location>
</feature>
<evidence type="ECO:0000313" key="3">
    <source>
        <dbReference type="Proteomes" id="UP000011657"/>
    </source>
</evidence>
<comment type="caution">
    <text evidence="2">The sequence shown here is derived from an EMBL/GenBank/DDBJ whole genome shotgun (WGS) entry which is preliminary data.</text>
</comment>
<organism evidence="2 3">
    <name type="scientific">Haloterrigena salina JCM 13891</name>
    <dbReference type="NCBI Taxonomy" id="1227488"/>
    <lineage>
        <taxon>Archaea</taxon>
        <taxon>Methanobacteriati</taxon>
        <taxon>Methanobacteriota</taxon>
        <taxon>Stenosarchaea group</taxon>
        <taxon>Halobacteria</taxon>
        <taxon>Halobacteriales</taxon>
        <taxon>Natrialbaceae</taxon>
        <taxon>Haloterrigena</taxon>
    </lineage>
</organism>
<dbReference type="AlphaFoldDB" id="M0CJT3"/>
<reference evidence="2 3" key="1">
    <citation type="journal article" date="2014" name="PLoS Genet.">
        <title>Phylogenetically driven sequencing of extremely halophilic archaea reveals strategies for static and dynamic osmo-response.</title>
        <authorList>
            <person name="Becker E.A."/>
            <person name="Seitzer P.M."/>
            <person name="Tritt A."/>
            <person name="Larsen D."/>
            <person name="Krusor M."/>
            <person name="Yao A.I."/>
            <person name="Wu D."/>
            <person name="Madern D."/>
            <person name="Eisen J.A."/>
            <person name="Darling A.E."/>
            <person name="Facciotti M.T."/>
        </authorList>
    </citation>
    <scope>NUCLEOTIDE SEQUENCE [LARGE SCALE GENOMIC DNA]</scope>
    <source>
        <strain evidence="2 3">JCM 13891</strain>
    </source>
</reference>
<dbReference type="STRING" id="1227488.C477_03774"/>
<evidence type="ECO:0000256" key="1">
    <source>
        <dbReference type="SAM" id="MobiDB-lite"/>
    </source>
</evidence>
<accession>M0CJT3</accession>
<feature type="compositionally biased region" description="Basic and acidic residues" evidence="1">
    <location>
        <begin position="17"/>
        <end position="27"/>
    </location>
</feature>
<gene>
    <name evidence="2" type="ORF">C477_03774</name>
</gene>
<name>M0CJT3_9EURY</name>